<sequence length="102" mass="11262">MATGKIGVGDLVAVTATVRWRINPGHVSVAIPSYNFPYSIRDSSKMTMRGQQVELTGEVTRIDNETVTIALGPLVTVALDKVRLVDKYRPPTRKKPLRDLVD</sequence>
<proteinExistence type="predicted"/>
<dbReference type="Proteomes" id="UP000002949">
    <property type="component" value="Unassembled WGS sequence"/>
</dbReference>
<dbReference type="AlphaFoldDB" id="G6YFG7"/>
<dbReference type="STRING" id="1082933.A6B35_25300"/>
<gene>
    <name evidence="1" type="ORF">MEA186_23601</name>
</gene>
<dbReference type="RefSeq" id="WP_006204415.1">
    <property type="nucleotide sequence ID" value="NZ_AGSN01000157.1"/>
</dbReference>
<evidence type="ECO:0000313" key="2">
    <source>
        <dbReference type="Proteomes" id="UP000002949"/>
    </source>
</evidence>
<reference evidence="1 2" key="1">
    <citation type="journal article" date="2012" name="J. Bacteriol.">
        <title>Draft Genome Sequence of Plant Growth-Promoting Rhizobium Mesorhizobium amorphae, Isolated from Zinc-Lead Mine Tailings.</title>
        <authorList>
            <person name="Hao X."/>
            <person name="Lin Y."/>
            <person name="Johnstone L."/>
            <person name="Baltrus D.A."/>
            <person name="Miller S.J."/>
            <person name="Wei G."/>
            <person name="Rensing C."/>
        </authorList>
    </citation>
    <scope>NUCLEOTIDE SEQUENCE [LARGE SCALE GENOMIC DNA]</scope>
    <source>
        <strain evidence="1 2">CCNWGS0123</strain>
    </source>
</reference>
<accession>G6YFG7</accession>
<dbReference type="OrthoDB" id="8082187at2"/>
<protein>
    <submittedName>
        <fullName evidence="1">Uncharacterized protein</fullName>
    </submittedName>
</protein>
<name>G6YFG7_9HYPH</name>
<dbReference type="PATRIC" id="fig|1082933.3.peg.4586"/>
<organism evidence="1 2">
    <name type="scientific">Mesorhizobium amorphae CCNWGS0123</name>
    <dbReference type="NCBI Taxonomy" id="1082933"/>
    <lineage>
        <taxon>Bacteria</taxon>
        <taxon>Pseudomonadati</taxon>
        <taxon>Pseudomonadota</taxon>
        <taxon>Alphaproteobacteria</taxon>
        <taxon>Hyphomicrobiales</taxon>
        <taxon>Phyllobacteriaceae</taxon>
        <taxon>Mesorhizobium</taxon>
    </lineage>
</organism>
<dbReference type="EMBL" id="AGSN01000157">
    <property type="protein sequence ID" value="EHH09555.1"/>
    <property type="molecule type" value="Genomic_DNA"/>
</dbReference>
<evidence type="ECO:0000313" key="1">
    <source>
        <dbReference type="EMBL" id="EHH09555.1"/>
    </source>
</evidence>
<keyword evidence="2" id="KW-1185">Reference proteome</keyword>
<dbReference type="KEGG" id="mamo:A6B35_25300"/>